<name>A0A6J5Z0C0_9ZZZZ</name>
<dbReference type="GO" id="GO:0005506">
    <property type="term" value="F:iron ion binding"/>
    <property type="evidence" value="ECO:0007669"/>
    <property type="project" value="InterPro"/>
</dbReference>
<evidence type="ECO:0000259" key="1">
    <source>
        <dbReference type="Pfam" id="PF01592"/>
    </source>
</evidence>
<dbReference type="Gene3D" id="3.90.1010.10">
    <property type="match status" value="1"/>
</dbReference>
<dbReference type="CDD" id="cd06664">
    <property type="entry name" value="IscU_like"/>
    <property type="match status" value="1"/>
</dbReference>
<protein>
    <submittedName>
        <fullName evidence="2">Unannotated protein</fullName>
    </submittedName>
</protein>
<dbReference type="GO" id="GO:0016226">
    <property type="term" value="P:iron-sulfur cluster assembly"/>
    <property type="evidence" value="ECO:0007669"/>
    <property type="project" value="InterPro"/>
</dbReference>
<dbReference type="AlphaFoldDB" id="A0A6J5Z0C0"/>
<dbReference type="GO" id="GO:0051536">
    <property type="term" value="F:iron-sulfur cluster binding"/>
    <property type="evidence" value="ECO:0007669"/>
    <property type="project" value="InterPro"/>
</dbReference>
<evidence type="ECO:0000313" key="2">
    <source>
        <dbReference type="EMBL" id="CAB4334808.1"/>
    </source>
</evidence>
<sequence>MQLDNLYQEVILDHYKRPQNKKLSPTFDAQVHHVNPSCGDEIDLNLTLTDGVITNISWDGVGCSISQASVSILTDLLIGKEIDVAYSIFDHFVALMQSKGTVSGDEAVLEDAIALAGVSKYPARIKCALLGWMAFKDASVQAQVKSKLD</sequence>
<accession>A0A6J5Z0C0</accession>
<reference evidence="2" key="1">
    <citation type="submission" date="2020-05" db="EMBL/GenBank/DDBJ databases">
        <authorList>
            <person name="Chiriac C."/>
            <person name="Salcher M."/>
            <person name="Ghai R."/>
            <person name="Kavagutti S V."/>
        </authorList>
    </citation>
    <scope>NUCLEOTIDE SEQUENCE</scope>
</reference>
<feature type="domain" description="NIF system FeS cluster assembly NifU N-terminal" evidence="1">
    <location>
        <begin position="7"/>
        <end position="127"/>
    </location>
</feature>
<gene>
    <name evidence="2" type="ORF">UFOPK3574_00473</name>
</gene>
<dbReference type="EMBL" id="CAESAF010000033">
    <property type="protein sequence ID" value="CAB4334808.1"/>
    <property type="molecule type" value="Genomic_DNA"/>
</dbReference>
<organism evidence="2">
    <name type="scientific">freshwater metagenome</name>
    <dbReference type="NCBI Taxonomy" id="449393"/>
    <lineage>
        <taxon>unclassified sequences</taxon>
        <taxon>metagenomes</taxon>
        <taxon>ecological metagenomes</taxon>
    </lineage>
</organism>
<dbReference type="Pfam" id="PF01592">
    <property type="entry name" value="NifU_N"/>
    <property type="match status" value="1"/>
</dbReference>
<dbReference type="PANTHER" id="PTHR10093">
    <property type="entry name" value="IRON-SULFUR CLUSTER ASSEMBLY ENZYME NIFU HOMOLOG"/>
    <property type="match status" value="1"/>
</dbReference>
<dbReference type="SUPFAM" id="SSF82649">
    <property type="entry name" value="SufE/NifU"/>
    <property type="match status" value="1"/>
</dbReference>
<dbReference type="InterPro" id="IPR002871">
    <property type="entry name" value="NIF_FeS_clus_asmbl_NifU_N"/>
</dbReference>
<proteinExistence type="predicted"/>
<dbReference type="NCBIfam" id="TIGR01994">
    <property type="entry name" value="SUF_scaf_2"/>
    <property type="match status" value="1"/>
</dbReference>